<feature type="non-terminal residue" evidence="1">
    <location>
        <position position="1"/>
    </location>
</feature>
<protein>
    <submittedName>
        <fullName evidence="1">Uncharacterized protein</fullName>
    </submittedName>
</protein>
<organism evidence="1 2">
    <name type="scientific">Aphanizomenon flos-aquae WA102</name>
    <dbReference type="NCBI Taxonomy" id="1710896"/>
    <lineage>
        <taxon>Bacteria</taxon>
        <taxon>Bacillati</taxon>
        <taxon>Cyanobacteriota</taxon>
        <taxon>Cyanophyceae</taxon>
        <taxon>Nostocales</taxon>
        <taxon>Aphanizomenonaceae</taxon>
        <taxon>Aphanizomenon</taxon>
    </lineage>
</organism>
<evidence type="ECO:0000313" key="2">
    <source>
        <dbReference type="Proteomes" id="UP000092093"/>
    </source>
</evidence>
<dbReference type="EMBL" id="LJOW01000949">
    <property type="protein sequence ID" value="OBQ32023.1"/>
    <property type="molecule type" value="Genomic_DNA"/>
</dbReference>
<proteinExistence type="predicted"/>
<dbReference type="Proteomes" id="UP000092093">
    <property type="component" value="Unassembled WGS sequence"/>
</dbReference>
<reference evidence="1 2" key="1">
    <citation type="submission" date="2015-09" db="EMBL/GenBank/DDBJ databases">
        <title>Aphanizomenon flos-aquae WA102.</title>
        <authorList>
            <person name="Driscoll C."/>
        </authorList>
    </citation>
    <scope>NUCLEOTIDE SEQUENCE [LARGE SCALE GENOMIC DNA]</scope>
    <source>
        <strain evidence="1">WA102</strain>
    </source>
</reference>
<accession>A0A1B7W4J1</accession>
<dbReference type="AlphaFoldDB" id="A0A1B7W4J1"/>
<gene>
    <name evidence="1" type="ORF">AN484_28370</name>
</gene>
<evidence type="ECO:0000313" key="1">
    <source>
        <dbReference type="EMBL" id="OBQ32023.1"/>
    </source>
</evidence>
<sequence length="80" mass="8732">EMKIDVRIKSTLGIKNGQIQYSNPITFTVTGYSTKLPILTFAMDGENVETAPRLLAQDFTSLSSFFASGSQGLLVSDDVR</sequence>
<comment type="caution">
    <text evidence="1">The sequence shown here is derived from an EMBL/GenBank/DDBJ whole genome shotgun (WGS) entry which is preliminary data.</text>
</comment>
<name>A0A1B7W4J1_APHFL</name>